<evidence type="ECO:0000256" key="1">
    <source>
        <dbReference type="SAM" id="MobiDB-lite"/>
    </source>
</evidence>
<dbReference type="AlphaFoldDB" id="F0ZE45"/>
<dbReference type="PANTHER" id="PTHR31318">
    <property type="entry name" value="EXPRESSED PROTEIN-RELATED"/>
    <property type="match status" value="1"/>
</dbReference>
<keyword evidence="4" id="KW-1185">Reference proteome</keyword>
<dbReference type="KEGG" id="dpp:DICPUDRAFT_76641"/>
<name>F0ZE45_DICPU</name>
<reference evidence="4" key="1">
    <citation type="journal article" date="2011" name="Genome Biol.">
        <title>Comparative genomics of the social amoebae Dictyostelium discoideum and Dictyostelium purpureum.</title>
        <authorList>
            <consortium name="US DOE Joint Genome Institute (JGI-PGF)"/>
            <person name="Sucgang R."/>
            <person name="Kuo A."/>
            <person name="Tian X."/>
            <person name="Salerno W."/>
            <person name="Parikh A."/>
            <person name="Feasley C.L."/>
            <person name="Dalin E."/>
            <person name="Tu H."/>
            <person name="Huang E."/>
            <person name="Barry K."/>
            <person name="Lindquist E."/>
            <person name="Shapiro H."/>
            <person name="Bruce D."/>
            <person name="Schmutz J."/>
            <person name="Salamov A."/>
            <person name="Fey P."/>
            <person name="Gaudet P."/>
            <person name="Anjard C."/>
            <person name="Babu M.M."/>
            <person name="Basu S."/>
            <person name="Bushmanova Y."/>
            <person name="van der Wel H."/>
            <person name="Katoh-Kurasawa M."/>
            <person name="Dinh C."/>
            <person name="Coutinho P.M."/>
            <person name="Saito T."/>
            <person name="Elias M."/>
            <person name="Schaap P."/>
            <person name="Kay R.R."/>
            <person name="Henrissat B."/>
            <person name="Eichinger L."/>
            <person name="Rivero F."/>
            <person name="Putnam N.H."/>
            <person name="West C.M."/>
            <person name="Loomis W.F."/>
            <person name="Chisholm R.L."/>
            <person name="Shaulsky G."/>
            <person name="Strassmann J.E."/>
            <person name="Queller D.C."/>
            <person name="Kuspa A."/>
            <person name="Grigoriev I.V."/>
        </authorList>
    </citation>
    <scope>NUCLEOTIDE SEQUENCE [LARGE SCALE GENOMIC DNA]</scope>
    <source>
        <strain evidence="4">QSDP1</strain>
    </source>
</reference>
<dbReference type="VEuPathDB" id="AmoebaDB:DICPUDRAFT_76641"/>
<dbReference type="GeneID" id="10499214"/>
<dbReference type="PANTHER" id="PTHR31318:SF2">
    <property type="entry name" value="PECTIN LYASE-LIKE FAMILY PROTEIN-RELATED"/>
    <property type="match status" value="1"/>
</dbReference>
<evidence type="ECO:0000256" key="2">
    <source>
        <dbReference type="SAM" id="Phobius"/>
    </source>
</evidence>
<accession>F0ZE45</accession>
<evidence type="ECO:0000313" key="4">
    <source>
        <dbReference type="Proteomes" id="UP000001064"/>
    </source>
</evidence>
<protein>
    <submittedName>
        <fullName evidence="3">Uncharacterized protein</fullName>
    </submittedName>
</protein>
<organism evidence="3 4">
    <name type="scientific">Dictyostelium purpureum</name>
    <name type="common">Slime mold</name>
    <dbReference type="NCBI Taxonomy" id="5786"/>
    <lineage>
        <taxon>Eukaryota</taxon>
        <taxon>Amoebozoa</taxon>
        <taxon>Evosea</taxon>
        <taxon>Eumycetozoa</taxon>
        <taxon>Dictyostelia</taxon>
        <taxon>Dictyosteliales</taxon>
        <taxon>Dictyosteliaceae</taxon>
        <taxon>Dictyostelium</taxon>
    </lineage>
</organism>
<dbReference type="EMBL" id="GL870991">
    <property type="protein sequence ID" value="EGC37783.1"/>
    <property type="molecule type" value="Genomic_DNA"/>
</dbReference>
<dbReference type="Proteomes" id="UP000001064">
    <property type="component" value="Unassembled WGS sequence"/>
</dbReference>
<dbReference type="RefSeq" id="XP_003285722.1">
    <property type="nucleotide sequence ID" value="XM_003285674.1"/>
</dbReference>
<evidence type="ECO:0000313" key="3">
    <source>
        <dbReference type="EMBL" id="EGC37783.1"/>
    </source>
</evidence>
<gene>
    <name evidence="3" type="ORF">DICPUDRAFT_76641</name>
</gene>
<proteinExistence type="predicted"/>
<keyword evidence="2" id="KW-0472">Membrane</keyword>
<keyword evidence="2" id="KW-1133">Transmembrane helix</keyword>
<dbReference type="InParanoid" id="F0ZE45"/>
<feature type="transmembrane region" description="Helical" evidence="2">
    <location>
        <begin position="390"/>
        <end position="412"/>
    </location>
</feature>
<sequence>MKMFYYPVFLIFMFINIINSYTIIIDFSSNINYTGFNCGDIKVPCTSFYDAGKKSFDLNIENEKILNIFILNKNNQDWILTKGSSITFGEINSHFTNITFQIVDEKLNYNNKSTLVVDGYDTLGSFLTHNRNDFNPDFGKYIIINNFKFINWYYENGIISNIYNISSNKFSNRSFIFNKYITQYKGSIIQMKGDSFLSMKSCVLHDNYFRNSFIEFYGVSVNIEILNTTLYSNFNFNIFISIKRSEKDLTMNIDSFETEKVFFLEFFSSDQKNNTLQISDCYLNNNFYGDKQGFLLTDTTNSVVLKNVYLGKDFSTGIEALNPKEIILENCNIQSNISIESKNTKLTLIGSNLFSNIPKLINSSEVVKEGDNDRNIKIQKEKNNIKKKNLNIILISCLLPIGVILLAISIILKLKLHISKVNSSIEGNRDEKAQPENEGKELENFNYYNNN</sequence>
<keyword evidence="2" id="KW-0812">Transmembrane</keyword>
<feature type="region of interest" description="Disordered" evidence="1">
    <location>
        <begin position="426"/>
        <end position="451"/>
    </location>
</feature>
<feature type="compositionally biased region" description="Basic and acidic residues" evidence="1">
    <location>
        <begin position="427"/>
        <end position="443"/>
    </location>
</feature>